<evidence type="ECO:0000259" key="1">
    <source>
        <dbReference type="Pfam" id="PF08241"/>
    </source>
</evidence>
<comment type="caution">
    <text evidence="2">The sequence shown here is derived from an EMBL/GenBank/DDBJ whole genome shotgun (WGS) entry which is preliminary data.</text>
</comment>
<dbReference type="GO" id="GO:0008168">
    <property type="term" value="F:methyltransferase activity"/>
    <property type="evidence" value="ECO:0007669"/>
    <property type="project" value="UniProtKB-KW"/>
</dbReference>
<feature type="domain" description="Methyltransferase type 11" evidence="1">
    <location>
        <begin position="45"/>
        <end position="137"/>
    </location>
</feature>
<dbReference type="RefSeq" id="WP_264501116.1">
    <property type="nucleotide sequence ID" value="NZ_JAPDDS010000005.1"/>
</dbReference>
<dbReference type="Proteomes" id="UP001207930">
    <property type="component" value="Unassembled WGS sequence"/>
</dbReference>
<dbReference type="SUPFAM" id="SSF53335">
    <property type="entry name" value="S-adenosyl-L-methionine-dependent methyltransferases"/>
    <property type="match status" value="1"/>
</dbReference>
<keyword evidence="3" id="KW-1185">Reference proteome</keyword>
<protein>
    <submittedName>
        <fullName evidence="2">Class I SAM-dependent methyltransferase</fullName>
    </submittedName>
</protein>
<evidence type="ECO:0000313" key="2">
    <source>
        <dbReference type="EMBL" id="MCW1885159.1"/>
    </source>
</evidence>
<dbReference type="InterPro" id="IPR013216">
    <property type="entry name" value="Methyltransf_11"/>
</dbReference>
<sequence>MSTTDRIDSYSKENALQHEALIDSFTPERYAQFAKYLPADARKILDVGCAEGRGGVALKEIRPDIELGGLDCVAERLTALPAAYTSNVHGLTTSIPADDLTYDAIVAGEFLEHLYPSDVDPTLCEFQRILKVGGHLMMTTPNPNSLKMRWNKGSVLGASHLTQHYPKLLKQRMMMHGFNHVRLLGSGKAIRKFGDRFPCLSIYGSFLIIGQKR</sequence>
<name>A0ABT3FNL5_9BACT</name>
<dbReference type="InterPro" id="IPR029063">
    <property type="entry name" value="SAM-dependent_MTases_sf"/>
</dbReference>
<dbReference type="CDD" id="cd02440">
    <property type="entry name" value="AdoMet_MTases"/>
    <property type="match status" value="1"/>
</dbReference>
<gene>
    <name evidence="2" type="ORF">OKA04_10505</name>
</gene>
<dbReference type="Pfam" id="PF08241">
    <property type="entry name" value="Methyltransf_11"/>
    <property type="match status" value="1"/>
</dbReference>
<reference evidence="2 3" key="1">
    <citation type="submission" date="2022-10" db="EMBL/GenBank/DDBJ databases">
        <title>Luteolibacter flavescens strain MCCC 1K03193, whole genome shotgun sequencing project.</title>
        <authorList>
            <person name="Zhao G."/>
            <person name="Shen L."/>
        </authorList>
    </citation>
    <scope>NUCLEOTIDE SEQUENCE [LARGE SCALE GENOMIC DNA]</scope>
    <source>
        <strain evidence="2 3">MCCC 1K03193</strain>
    </source>
</reference>
<dbReference type="Gene3D" id="3.40.50.150">
    <property type="entry name" value="Vaccinia Virus protein VP39"/>
    <property type="match status" value="1"/>
</dbReference>
<dbReference type="GO" id="GO:0032259">
    <property type="term" value="P:methylation"/>
    <property type="evidence" value="ECO:0007669"/>
    <property type="project" value="UniProtKB-KW"/>
</dbReference>
<accession>A0ABT3FNL5</accession>
<evidence type="ECO:0000313" key="3">
    <source>
        <dbReference type="Proteomes" id="UP001207930"/>
    </source>
</evidence>
<keyword evidence="2" id="KW-0808">Transferase</keyword>
<dbReference type="EMBL" id="JAPDDS010000005">
    <property type="protein sequence ID" value="MCW1885159.1"/>
    <property type="molecule type" value="Genomic_DNA"/>
</dbReference>
<organism evidence="2 3">
    <name type="scientific">Luteolibacter flavescens</name>
    <dbReference type="NCBI Taxonomy" id="1859460"/>
    <lineage>
        <taxon>Bacteria</taxon>
        <taxon>Pseudomonadati</taxon>
        <taxon>Verrucomicrobiota</taxon>
        <taxon>Verrucomicrobiia</taxon>
        <taxon>Verrucomicrobiales</taxon>
        <taxon>Verrucomicrobiaceae</taxon>
        <taxon>Luteolibacter</taxon>
    </lineage>
</organism>
<proteinExistence type="predicted"/>
<keyword evidence="2" id="KW-0489">Methyltransferase</keyword>